<comment type="subcellular location">
    <subcellularLocation>
        <location evidence="1">Membrane</location>
        <topology evidence="1">Multi-pass membrane protein</topology>
    </subcellularLocation>
</comment>
<evidence type="ECO:0000256" key="4">
    <source>
        <dbReference type="ARBA" id="ARBA00022989"/>
    </source>
</evidence>
<feature type="transmembrane region" description="Helical" evidence="6">
    <location>
        <begin position="290"/>
        <end position="307"/>
    </location>
</feature>
<feature type="transmembrane region" description="Helical" evidence="6">
    <location>
        <begin position="213"/>
        <end position="232"/>
    </location>
</feature>
<gene>
    <name evidence="7" type="ordered locus">CTN_1737</name>
</gene>
<dbReference type="GO" id="GO:0051301">
    <property type="term" value="P:cell division"/>
    <property type="evidence" value="ECO:0007669"/>
    <property type="project" value="InterPro"/>
</dbReference>
<dbReference type="STRING" id="309803.CTN_1737"/>
<dbReference type="PANTHER" id="PTHR30474:SF1">
    <property type="entry name" value="PEPTIDOGLYCAN GLYCOSYLTRANSFERASE MRDB"/>
    <property type="match status" value="1"/>
</dbReference>
<evidence type="ECO:0000313" key="7">
    <source>
        <dbReference type="EMBL" id="ACM23913.1"/>
    </source>
</evidence>
<feature type="transmembrane region" description="Helical" evidence="6">
    <location>
        <begin position="69"/>
        <end position="87"/>
    </location>
</feature>
<dbReference type="GO" id="GO:0015648">
    <property type="term" value="F:lipid-linked peptidoglycan transporter activity"/>
    <property type="evidence" value="ECO:0007669"/>
    <property type="project" value="TreeGrafter"/>
</dbReference>
<evidence type="ECO:0000256" key="1">
    <source>
        <dbReference type="ARBA" id="ARBA00004141"/>
    </source>
</evidence>
<name>B9KAD0_THENN</name>
<evidence type="ECO:0000256" key="3">
    <source>
        <dbReference type="ARBA" id="ARBA00022960"/>
    </source>
</evidence>
<dbReference type="GO" id="GO:0008360">
    <property type="term" value="P:regulation of cell shape"/>
    <property type="evidence" value="ECO:0007669"/>
    <property type="project" value="UniProtKB-KW"/>
</dbReference>
<dbReference type="GO" id="GO:0032153">
    <property type="term" value="C:cell division site"/>
    <property type="evidence" value="ECO:0007669"/>
    <property type="project" value="TreeGrafter"/>
</dbReference>
<dbReference type="GO" id="GO:0005886">
    <property type="term" value="C:plasma membrane"/>
    <property type="evidence" value="ECO:0007669"/>
    <property type="project" value="TreeGrafter"/>
</dbReference>
<keyword evidence="4 6" id="KW-1133">Transmembrane helix</keyword>
<feature type="transmembrane region" description="Helical" evidence="6">
    <location>
        <begin position="327"/>
        <end position="352"/>
    </location>
</feature>
<dbReference type="eggNOG" id="COG0772">
    <property type="taxonomic scope" value="Bacteria"/>
</dbReference>
<dbReference type="HOGENOM" id="CLU_029243_2_1_0"/>
<organism evidence="7 8">
    <name type="scientific">Thermotoga neapolitana (strain ATCC 49049 / DSM 4359 / NBRC 107923 / NS-E)</name>
    <dbReference type="NCBI Taxonomy" id="309803"/>
    <lineage>
        <taxon>Bacteria</taxon>
        <taxon>Thermotogati</taxon>
        <taxon>Thermotogota</taxon>
        <taxon>Thermotogae</taxon>
        <taxon>Thermotogales</taxon>
        <taxon>Thermotogaceae</taxon>
        <taxon>Thermotoga</taxon>
    </lineage>
</organism>
<dbReference type="KEGG" id="tna:CTN_1737"/>
<dbReference type="AlphaFoldDB" id="B9KAD0"/>
<dbReference type="Pfam" id="PF01098">
    <property type="entry name" value="FTSW_RODA_SPOVE"/>
    <property type="match status" value="1"/>
</dbReference>
<feature type="transmembrane region" description="Helical" evidence="6">
    <location>
        <begin position="173"/>
        <end position="192"/>
    </location>
</feature>
<evidence type="ECO:0000313" key="8">
    <source>
        <dbReference type="Proteomes" id="UP000000445"/>
    </source>
</evidence>
<dbReference type="EMBL" id="CP000916">
    <property type="protein sequence ID" value="ACM23913.1"/>
    <property type="molecule type" value="Genomic_DNA"/>
</dbReference>
<keyword evidence="5 6" id="KW-0472">Membrane</keyword>
<accession>B9KAD0</accession>
<dbReference type="InterPro" id="IPR018365">
    <property type="entry name" value="Cell_cycle_FtsW-rel_CS"/>
</dbReference>
<feature type="transmembrane region" description="Helical" evidence="6">
    <location>
        <begin position="12"/>
        <end position="33"/>
    </location>
</feature>
<feature type="transmembrane region" description="Helical" evidence="6">
    <location>
        <begin position="252"/>
        <end position="278"/>
    </location>
</feature>
<feature type="transmembrane region" description="Helical" evidence="6">
    <location>
        <begin position="45"/>
        <end position="62"/>
    </location>
</feature>
<dbReference type="Proteomes" id="UP000000445">
    <property type="component" value="Chromosome"/>
</dbReference>
<feature type="transmembrane region" description="Helical" evidence="6">
    <location>
        <begin position="134"/>
        <end position="161"/>
    </location>
</feature>
<evidence type="ECO:0000256" key="5">
    <source>
        <dbReference type="ARBA" id="ARBA00023136"/>
    </source>
</evidence>
<keyword evidence="2 6" id="KW-0812">Transmembrane</keyword>
<evidence type="ECO:0000256" key="2">
    <source>
        <dbReference type="ARBA" id="ARBA00022692"/>
    </source>
</evidence>
<sequence length="358" mass="40192">MRVIPHENKRIDWLIVVVVGALMVFGLFTLRSATYGENETLFSKQVIWDVLGFSLMISILFVKDSTIRRFSVVLYVISVVLLIALLLKGTPIGGSRRWFKIAGISFQPSDLAKLSLIVLLPYLLERRWFWKSLFLTLVPGILVFLEPDLGTAFSMGLIWLFAVLSSKVDKKPLLVLLVVALILLPVFFFFGLKDYQRARILSFLNPEEYGKSYSYNVLQSIHAIGAGGFFGTGYMKGKANLMGYVPVSYTDFIVSVIGEEFGFLGIVSLLSLFGLFFFEVSRWILNVKDEYWEILMVSSCGLLWFHVFENVSMNLGLLPVTGVPLPFISYGGTSTLVFSLIAGLILKGIAIARVERKM</sequence>
<feature type="transmembrane region" description="Helical" evidence="6">
    <location>
        <begin position="99"/>
        <end position="122"/>
    </location>
</feature>
<dbReference type="PANTHER" id="PTHR30474">
    <property type="entry name" value="CELL CYCLE PROTEIN"/>
    <property type="match status" value="1"/>
</dbReference>
<dbReference type="PROSITE" id="PS00428">
    <property type="entry name" value="FTSW_RODA_SPOVE"/>
    <property type="match status" value="1"/>
</dbReference>
<dbReference type="InterPro" id="IPR001182">
    <property type="entry name" value="FtsW/RodA"/>
</dbReference>
<keyword evidence="8" id="KW-1185">Reference proteome</keyword>
<keyword evidence="3" id="KW-0133">Cell shape</keyword>
<protein>
    <submittedName>
        <fullName evidence="7">Rod shape-determining protein RodA</fullName>
    </submittedName>
</protein>
<proteinExistence type="predicted"/>
<reference evidence="7 8" key="1">
    <citation type="journal article" date="2009" name="Biosci. Biotechnol. Biochem.">
        <title>WeGAS: a web-based microbial genome annotation system.</title>
        <authorList>
            <person name="Lee D."/>
            <person name="Seo H."/>
            <person name="Park C."/>
            <person name="Park K."/>
        </authorList>
    </citation>
    <scope>NUCLEOTIDE SEQUENCE [LARGE SCALE GENOMIC DNA]</scope>
    <source>
        <strain evidence="8">ATCC 49049 / DSM 4359 / NBRC 107923 / NS-E</strain>
    </source>
</reference>
<evidence type="ECO:0000256" key="6">
    <source>
        <dbReference type="SAM" id="Phobius"/>
    </source>
</evidence>